<dbReference type="PANTHER" id="PTHR14136">
    <property type="entry name" value="BTB_POZ DOMAIN-CONTAINING PROTEIN KCTD9"/>
    <property type="match status" value="1"/>
</dbReference>
<evidence type="ECO:0000313" key="2">
    <source>
        <dbReference type="Proteomes" id="UP001180754"/>
    </source>
</evidence>
<dbReference type="Proteomes" id="UP001180754">
    <property type="component" value="Unassembled WGS sequence"/>
</dbReference>
<sequence length="752" mass="78871">MEQPGSFAGKRIFASAGEGQVYYLTAYQVSNGQVIDLPGMAATTRTPAEHVTLYQGEDGDVRLQMDNLLWICRDPGTGWLLLTKNEAEAVPFVLSGNPTGQTWQARTDDGLKPVSYSVDQLSPILVAGQTGSGFAPEVVTAGLAEIQRTKKAVSADLRHVDLTRADLSGVDLSGADLTASNLTGADLAAATLSKARLVDTTLTGVRCDGAVLDGADLTRAQLSAVTWRALRSARGIILTQCRARGAALGGSSPLDCSEANLAGADLREADLSSCVLTGVRAAGALLSKAQLTHTNLDNADLGGVLAVGADFADASLRNASGSGAVLANADLSRADLSEVKFGGRAFLFTMEQVTPKELDDARYAPPNVVNAFKQHGLTLSPEEAVQTVAKGIRWRISRYTLQAHEGSGVDVYADQLKPAVLRGALCEETHASGANLTGADLRDIQWYGPGSSLDHADLDGATMAGGYLQGIKLTQAYLSGTDVSDAVLIQAKLTGCHGASGDDGRPLSFAGALLHGVDFSNTTLRAAVLLDAAVATSRGVPLFDLPLTAREDLDAGRIDALRKVFEQAGLPLGTDATVKGVNAHVLDNAKDSNSAAPRAYRVTTRPTELRVFDDAAAKYLFPLPAADAHYLESPSAGADIIAAFRQNGYSLTTGAPISADSYWEVNTGKAPPAPRSASYPTMRIRSASDRLRVYGCVLVQLRDWPKHSSLAFAATLSLDNALDPDSIGPAGYTRAQATSLGLDWDTFCTPSE</sequence>
<organism evidence="1 2">
    <name type="scientific">Streptomyces lonegramiae</name>
    <dbReference type="NCBI Taxonomy" id="3075524"/>
    <lineage>
        <taxon>Bacteria</taxon>
        <taxon>Bacillati</taxon>
        <taxon>Actinomycetota</taxon>
        <taxon>Actinomycetes</taxon>
        <taxon>Kitasatosporales</taxon>
        <taxon>Streptomycetaceae</taxon>
        <taxon>Streptomyces</taxon>
    </lineage>
</organism>
<dbReference type="SUPFAM" id="SSF141571">
    <property type="entry name" value="Pentapeptide repeat-like"/>
    <property type="match status" value="3"/>
</dbReference>
<evidence type="ECO:0000313" key="1">
    <source>
        <dbReference type="EMBL" id="MDT0542562.1"/>
    </source>
</evidence>
<dbReference type="PANTHER" id="PTHR14136:SF17">
    <property type="entry name" value="BTB_POZ DOMAIN-CONTAINING PROTEIN KCTD9"/>
    <property type="match status" value="1"/>
</dbReference>
<comment type="caution">
    <text evidence="1">The sequence shown here is derived from an EMBL/GenBank/DDBJ whole genome shotgun (WGS) entry which is preliminary data.</text>
</comment>
<dbReference type="Pfam" id="PF00805">
    <property type="entry name" value="Pentapeptide"/>
    <property type="match status" value="5"/>
</dbReference>
<dbReference type="InterPro" id="IPR001646">
    <property type="entry name" value="5peptide_repeat"/>
</dbReference>
<keyword evidence="2" id="KW-1185">Reference proteome</keyword>
<dbReference type="InterPro" id="IPR051082">
    <property type="entry name" value="Pentapeptide-BTB/POZ_domain"/>
</dbReference>
<protein>
    <submittedName>
        <fullName evidence="1">Pentapeptide repeat-containing protein</fullName>
    </submittedName>
</protein>
<dbReference type="EMBL" id="JAVRFD010000002">
    <property type="protein sequence ID" value="MDT0542562.1"/>
    <property type="molecule type" value="Genomic_DNA"/>
</dbReference>
<reference evidence="1" key="1">
    <citation type="submission" date="2024-05" db="EMBL/GenBank/DDBJ databases">
        <title>30 novel species of actinomycetes from the DSMZ collection.</title>
        <authorList>
            <person name="Nouioui I."/>
        </authorList>
    </citation>
    <scope>NUCLEOTIDE SEQUENCE</scope>
    <source>
        <strain evidence="1">DSM 41529</strain>
    </source>
</reference>
<accession>A0ABU2X9Q7</accession>
<name>A0ABU2X9Q7_9ACTN</name>
<dbReference type="Gene3D" id="2.160.20.80">
    <property type="entry name" value="E3 ubiquitin-protein ligase SopA"/>
    <property type="match status" value="3"/>
</dbReference>
<gene>
    <name evidence="1" type="ORF">RND15_07515</name>
</gene>
<dbReference type="RefSeq" id="WP_311722889.1">
    <property type="nucleotide sequence ID" value="NZ_JAVRFD010000002.1"/>
</dbReference>
<proteinExistence type="predicted"/>